<name>A0A9X9WX28_9PROT</name>
<evidence type="ECO:0000313" key="6">
    <source>
        <dbReference type="EMBL" id="MBR0671707.1"/>
    </source>
</evidence>
<evidence type="ECO:0000313" key="7">
    <source>
        <dbReference type="Proteomes" id="UP001138751"/>
    </source>
</evidence>
<dbReference type="PANTHER" id="PTHR30126">
    <property type="entry name" value="HTH-TYPE TRANSCRIPTIONAL REGULATOR"/>
    <property type="match status" value="1"/>
</dbReference>
<comment type="caution">
    <text evidence="6">The sequence shown here is derived from an EMBL/GenBank/DDBJ whole genome shotgun (WGS) entry which is preliminary data.</text>
</comment>
<keyword evidence="7" id="KW-1185">Reference proteome</keyword>
<dbReference type="PRINTS" id="PR00039">
    <property type="entry name" value="HTHLYSR"/>
</dbReference>
<gene>
    <name evidence="6" type="ORF">GXW76_11035</name>
</gene>
<dbReference type="EMBL" id="JAAEDM010000024">
    <property type="protein sequence ID" value="MBR0671707.1"/>
    <property type="molecule type" value="Genomic_DNA"/>
</dbReference>
<dbReference type="PANTHER" id="PTHR30126:SF77">
    <property type="entry name" value="TRANSCRIPTIONAL REGULATORY PROTEIN"/>
    <property type="match status" value="1"/>
</dbReference>
<dbReference type="SUPFAM" id="SSF53850">
    <property type="entry name" value="Periplasmic binding protein-like II"/>
    <property type="match status" value="1"/>
</dbReference>
<dbReference type="SUPFAM" id="SSF46785">
    <property type="entry name" value="Winged helix' DNA-binding domain"/>
    <property type="match status" value="1"/>
</dbReference>
<keyword evidence="3" id="KW-0238">DNA-binding</keyword>
<evidence type="ECO:0000256" key="1">
    <source>
        <dbReference type="ARBA" id="ARBA00009437"/>
    </source>
</evidence>
<protein>
    <submittedName>
        <fullName evidence="6">LysR family transcriptional regulator</fullName>
    </submittedName>
</protein>
<proteinExistence type="inferred from homology"/>
<dbReference type="CDD" id="cd05466">
    <property type="entry name" value="PBP2_LTTR_substrate"/>
    <property type="match status" value="1"/>
</dbReference>
<accession>A0A9X9WX28</accession>
<dbReference type="InterPro" id="IPR036390">
    <property type="entry name" value="WH_DNA-bd_sf"/>
</dbReference>
<dbReference type="InterPro" id="IPR036388">
    <property type="entry name" value="WH-like_DNA-bd_sf"/>
</dbReference>
<dbReference type="RefSeq" id="WP_211862084.1">
    <property type="nucleotide sequence ID" value="NZ_JAAEDM010000024.1"/>
</dbReference>
<evidence type="ECO:0000256" key="2">
    <source>
        <dbReference type="ARBA" id="ARBA00023015"/>
    </source>
</evidence>
<keyword evidence="4" id="KW-0804">Transcription</keyword>
<dbReference type="Pfam" id="PF03466">
    <property type="entry name" value="LysR_substrate"/>
    <property type="match status" value="1"/>
</dbReference>
<comment type="similarity">
    <text evidence="1">Belongs to the LysR transcriptional regulatory family.</text>
</comment>
<dbReference type="GO" id="GO:0003700">
    <property type="term" value="F:DNA-binding transcription factor activity"/>
    <property type="evidence" value="ECO:0007669"/>
    <property type="project" value="InterPro"/>
</dbReference>
<dbReference type="InterPro" id="IPR000847">
    <property type="entry name" value="LysR_HTH_N"/>
</dbReference>
<dbReference type="FunFam" id="1.10.10.10:FF:000001">
    <property type="entry name" value="LysR family transcriptional regulator"/>
    <property type="match status" value="1"/>
</dbReference>
<evidence type="ECO:0000256" key="3">
    <source>
        <dbReference type="ARBA" id="ARBA00023125"/>
    </source>
</evidence>
<dbReference type="Pfam" id="PF00126">
    <property type="entry name" value="HTH_1"/>
    <property type="match status" value="1"/>
</dbReference>
<dbReference type="Proteomes" id="UP001138751">
    <property type="component" value="Unassembled WGS sequence"/>
</dbReference>
<organism evidence="6 7">
    <name type="scientific">Neoroseomonas soli</name>
    <dbReference type="NCBI Taxonomy" id="1081025"/>
    <lineage>
        <taxon>Bacteria</taxon>
        <taxon>Pseudomonadati</taxon>
        <taxon>Pseudomonadota</taxon>
        <taxon>Alphaproteobacteria</taxon>
        <taxon>Acetobacterales</taxon>
        <taxon>Acetobacteraceae</taxon>
        <taxon>Neoroseomonas</taxon>
    </lineage>
</organism>
<reference evidence="6" key="2">
    <citation type="journal article" date="2021" name="Syst. Appl. Microbiol.">
        <title>Roseomonas hellenica sp. nov., isolated from roots of wild-growing Alkanna tinctoria.</title>
        <authorList>
            <person name="Rat A."/>
            <person name="Naranjo H.D."/>
            <person name="Lebbe L."/>
            <person name="Cnockaert M."/>
            <person name="Krigas N."/>
            <person name="Grigoriadou K."/>
            <person name="Maloupa E."/>
            <person name="Willems A."/>
        </authorList>
    </citation>
    <scope>NUCLEOTIDE SEQUENCE</scope>
    <source>
        <strain evidence="6">LMG 31231</strain>
    </source>
</reference>
<dbReference type="InterPro" id="IPR005119">
    <property type="entry name" value="LysR_subst-bd"/>
</dbReference>
<dbReference type="Gene3D" id="3.40.190.10">
    <property type="entry name" value="Periplasmic binding protein-like II"/>
    <property type="match status" value="2"/>
</dbReference>
<evidence type="ECO:0000259" key="5">
    <source>
        <dbReference type="PROSITE" id="PS50931"/>
    </source>
</evidence>
<dbReference type="PROSITE" id="PS50931">
    <property type="entry name" value="HTH_LYSR"/>
    <property type="match status" value="1"/>
</dbReference>
<dbReference type="AlphaFoldDB" id="A0A9X9WX28"/>
<feature type="domain" description="HTH lysR-type" evidence="5">
    <location>
        <begin position="1"/>
        <end position="58"/>
    </location>
</feature>
<dbReference type="Gene3D" id="1.10.10.10">
    <property type="entry name" value="Winged helix-like DNA-binding domain superfamily/Winged helix DNA-binding domain"/>
    <property type="match status" value="1"/>
</dbReference>
<dbReference type="GO" id="GO:0000976">
    <property type="term" value="F:transcription cis-regulatory region binding"/>
    <property type="evidence" value="ECO:0007669"/>
    <property type="project" value="TreeGrafter"/>
</dbReference>
<evidence type="ECO:0000256" key="4">
    <source>
        <dbReference type="ARBA" id="ARBA00023163"/>
    </source>
</evidence>
<sequence length="294" mass="32248">MNIKQLEAFLAIARHGSFAEAAERLNLTQSTVSVRMKELEQGLGVVLFDRSRRQVQLTPKGRELLDYADRAISLQREIRLHVGSPEAISGVVRIGVAELIAVTWLPRFAAMVRERHPGLVLEFEVAMNPSMLSGVRSGDLDVALVISTDSAGDLRTRDLGSVPFAWMAGASFDLPDRIVTIDDLRRWPIIYQGTDSFMRQLVSRLLHLSGRSQRTGTSCNSLAALASLTIAGIGVSLMPLETSERDIKEGRLRILPMKPPRIDVGYAAVCTEAASSPAVNVLMDLAMEASTFRH</sequence>
<keyword evidence="2" id="KW-0805">Transcription regulation</keyword>
<reference evidence="6" key="1">
    <citation type="submission" date="2020-01" db="EMBL/GenBank/DDBJ databases">
        <authorList>
            <person name="Rat A."/>
        </authorList>
    </citation>
    <scope>NUCLEOTIDE SEQUENCE</scope>
    <source>
        <strain evidence="6">LMG 31231</strain>
    </source>
</reference>